<dbReference type="OrthoDB" id="3560811at2759"/>
<keyword evidence="3" id="KW-1185">Reference proteome</keyword>
<name>K1WYF6_MARBU</name>
<reference evidence="2 3" key="1">
    <citation type="journal article" date="2012" name="BMC Genomics">
        <title>Sequencing the genome of Marssonina brunnea reveals fungus-poplar co-evolution.</title>
        <authorList>
            <person name="Zhu S."/>
            <person name="Cao Y.-Z."/>
            <person name="Jiang C."/>
            <person name="Tan B.-Y."/>
            <person name="Wang Z."/>
            <person name="Feng S."/>
            <person name="Zhang L."/>
            <person name="Su X.-H."/>
            <person name="Brejova B."/>
            <person name="Vinar T."/>
            <person name="Xu M."/>
            <person name="Wang M.-X."/>
            <person name="Zhang S.-G."/>
            <person name="Huang M.-R."/>
            <person name="Wu R."/>
            <person name="Zhou Y."/>
        </authorList>
    </citation>
    <scope>NUCLEOTIDE SEQUENCE [LARGE SCALE GENOMIC DNA]</scope>
    <source>
        <strain evidence="2 3">MB_m1</strain>
    </source>
</reference>
<evidence type="ECO:0000256" key="1">
    <source>
        <dbReference type="SAM" id="MobiDB-lite"/>
    </source>
</evidence>
<dbReference type="RefSeq" id="XP_007291717.1">
    <property type="nucleotide sequence ID" value="XM_007291655.1"/>
</dbReference>
<dbReference type="EMBL" id="JH921434">
    <property type="protein sequence ID" value="EKD18056.1"/>
    <property type="molecule type" value="Genomic_DNA"/>
</dbReference>
<organism evidence="2 3">
    <name type="scientific">Marssonina brunnea f. sp. multigermtubi (strain MB_m1)</name>
    <name type="common">Marssonina leaf spot fungus</name>
    <dbReference type="NCBI Taxonomy" id="1072389"/>
    <lineage>
        <taxon>Eukaryota</taxon>
        <taxon>Fungi</taxon>
        <taxon>Dikarya</taxon>
        <taxon>Ascomycota</taxon>
        <taxon>Pezizomycotina</taxon>
        <taxon>Leotiomycetes</taxon>
        <taxon>Helotiales</taxon>
        <taxon>Drepanopezizaceae</taxon>
        <taxon>Drepanopeziza</taxon>
    </lineage>
</organism>
<accession>K1WYF6</accession>
<proteinExistence type="predicted"/>
<dbReference type="AlphaFoldDB" id="K1WYF6"/>
<dbReference type="Proteomes" id="UP000006753">
    <property type="component" value="Unassembled WGS sequence"/>
</dbReference>
<evidence type="ECO:0000313" key="3">
    <source>
        <dbReference type="Proteomes" id="UP000006753"/>
    </source>
</evidence>
<feature type="region of interest" description="Disordered" evidence="1">
    <location>
        <begin position="77"/>
        <end position="168"/>
    </location>
</feature>
<evidence type="ECO:0000313" key="2">
    <source>
        <dbReference type="EMBL" id="EKD18056.1"/>
    </source>
</evidence>
<dbReference type="GeneID" id="18759763"/>
<sequence>MPHITNTSTIHKCIGKTGGVTIKNKDGTVKSFIKAGNCRPTTTGWCAVHEHFCARHDWVYSKKDQCVMCQGEKRAKAEAWERNKHRKQRTHDEPRAEDENAPGGVGAEAAASMGTGVDTAPKRTPAKRGHVGYTSTKKMVQRIREENKRDKARAHRRGTDPEAPGGGE</sequence>
<protein>
    <submittedName>
        <fullName evidence="2">Uncharacterized protein</fullName>
    </submittedName>
</protein>
<gene>
    <name evidence="2" type="ORF">MBM_03828</name>
</gene>
<dbReference type="KEGG" id="mbe:MBM_03828"/>
<dbReference type="InParanoid" id="K1WYF6"/>
<dbReference type="HOGENOM" id="CLU_1586841_0_0_1"/>